<feature type="compositionally biased region" description="Polar residues" evidence="1">
    <location>
        <begin position="122"/>
        <end position="134"/>
    </location>
</feature>
<protein>
    <submittedName>
        <fullName evidence="3">Uncharacterized protein</fullName>
    </submittedName>
</protein>
<organism evidence="3 4">
    <name type="scientific">Elysia crispata</name>
    <name type="common">lettuce slug</name>
    <dbReference type="NCBI Taxonomy" id="231223"/>
    <lineage>
        <taxon>Eukaryota</taxon>
        <taxon>Metazoa</taxon>
        <taxon>Spiralia</taxon>
        <taxon>Lophotrochozoa</taxon>
        <taxon>Mollusca</taxon>
        <taxon>Gastropoda</taxon>
        <taxon>Heterobranchia</taxon>
        <taxon>Euthyneura</taxon>
        <taxon>Panpulmonata</taxon>
        <taxon>Sacoglossa</taxon>
        <taxon>Placobranchoidea</taxon>
        <taxon>Plakobranchidae</taxon>
        <taxon>Elysia</taxon>
    </lineage>
</organism>
<feature type="region of interest" description="Disordered" evidence="1">
    <location>
        <begin position="122"/>
        <end position="143"/>
    </location>
</feature>
<keyword evidence="2" id="KW-0472">Membrane</keyword>
<dbReference type="Proteomes" id="UP001283361">
    <property type="component" value="Unassembled WGS sequence"/>
</dbReference>
<reference evidence="3" key="1">
    <citation type="journal article" date="2023" name="G3 (Bethesda)">
        <title>A reference genome for the long-term kleptoplast-retaining sea slug Elysia crispata morphotype clarki.</title>
        <authorList>
            <person name="Eastman K.E."/>
            <person name="Pendleton A.L."/>
            <person name="Shaikh M.A."/>
            <person name="Suttiyut T."/>
            <person name="Ogas R."/>
            <person name="Tomko P."/>
            <person name="Gavelis G."/>
            <person name="Widhalm J.R."/>
            <person name="Wisecaver J.H."/>
        </authorList>
    </citation>
    <scope>NUCLEOTIDE SEQUENCE</scope>
    <source>
        <strain evidence="3">ECLA1</strain>
    </source>
</reference>
<evidence type="ECO:0000256" key="2">
    <source>
        <dbReference type="SAM" id="Phobius"/>
    </source>
</evidence>
<proteinExistence type="predicted"/>
<name>A0AAE1AI74_9GAST</name>
<evidence type="ECO:0000313" key="3">
    <source>
        <dbReference type="EMBL" id="KAK3788389.1"/>
    </source>
</evidence>
<sequence>MDERDRKRTERTWSLPVGQPPHTRGYIITTALTLDIAAHILPVFLVVPTDSIYLCFNLCALSSVLHGIFVGIAATGKKKICQTSRHLGESATPDIVRPALLISRWSAPVTVVRLSARSISLSDDPSRASQSGPDQATAAYHTPRPGGSSHLVSLMGEQAHPPVALVVVGGCVQLLSALARDRDEDKTSACRSWADP</sequence>
<dbReference type="AlphaFoldDB" id="A0AAE1AI74"/>
<dbReference type="EMBL" id="JAWDGP010001769">
    <property type="protein sequence ID" value="KAK3788389.1"/>
    <property type="molecule type" value="Genomic_DNA"/>
</dbReference>
<keyword evidence="2" id="KW-0812">Transmembrane</keyword>
<feature type="transmembrane region" description="Helical" evidence="2">
    <location>
        <begin position="51"/>
        <end position="75"/>
    </location>
</feature>
<keyword evidence="2" id="KW-1133">Transmembrane helix</keyword>
<accession>A0AAE1AI74</accession>
<gene>
    <name evidence="3" type="ORF">RRG08_025114</name>
</gene>
<keyword evidence="4" id="KW-1185">Reference proteome</keyword>
<comment type="caution">
    <text evidence="3">The sequence shown here is derived from an EMBL/GenBank/DDBJ whole genome shotgun (WGS) entry which is preliminary data.</text>
</comment>
<feature type="transmembrane region" description="Helical" evidence="2">
    <location>
        <begin position="25"/>
        <end position="45"/>
    </location>
</feature>
<evidence type="ECO:0000256" key="1">
    <source>
        <dbReference type="SAM" id="MobiDB-lite"/>
    </source>
</evidence>
<evidence type="ECO:0000313" key="4">
    <source>
        <dbReference type="Proteomes" id="UP001283361"/>
    </source>
</evidence>